<keyword evidence="6" id="KW-0408">Iron</keyword>
<name>A0A0H3KAD2_SYNP6</name>
<proteinExistence type="predicted"/>
<sequence length="300" mass="34667">MHKLSSILVNFDLKPLNLIKTIYDFSRQEVLLTETELFQLLQSFEDCPPRESLQSSSFQWRNLLFSQVSAGNTTYWYSQQIPIQINSNLSGIANHLAVESSTGKPDILYWRILDFLSPEKLQQLWNYLLTARSQFNPAHNSAGLNNYRQSLFTAPPPEIYSEISEKILGALIPIADELPNSSQEIGEIEMQITAHNDGHYYKIHNDNGSPDTATRFLTYVYYFYRQPKPFTGGELRLYELAIKDGFYVAGDRYQDIEPLHNSLIVFPSHYMHEVLPIRCPSQRFEDSRFTVNGWIRVAID</sequence>
<dbReference type="PANTHER" id="PTHR12907">
    <property type="entry name" value="EGL NINE HOMOLOG-RELATED"/>
    <property type="match status" value="1"/>
</dbReference>
<evidence type="ECO:0000256" key="4">
    <source>
        <dbReference type="ARBA" id="ARBA00022964"/>
    </source>
</evidence>
<evidence type="ECO:0000259" key="7">
    <source>
        <dbReference type="PROSITE" id="PS51471"/>
    </source>
</evidence>
<keyword evidence="4" id="KW-0223">Dioxygenase</keyword>
<dbReference type="InterPro" id="IPR051559">
    <property type="entry name" value="HIF_prolyl_hydroxylases"/>
</dbReference>
<dbReference type="PROSITE" id="PS51471">
    <property type="entry name" value="FE2OG_OXY"/>
    <property type="match status" value="1"/>
</dbReference>
<dbReference type="InterPro" id="IPR044862">
    <property type="entry name" value="Pro_4_hyd_alph_FE2OG_OXY"/>
</dbReference>
<accession>A0A0H3KAD2</accession>
<dbReference type="GO" id="GO:0016705">
    <property type="term" value="F:oxidoreductase activity, acting on paired donors, with incorporation or reduction of molecular oxygen"/>
    <property type="evidence" value="ECO:0007669"/>
    <property type="project" value="InterPro"/>
</dbReference>
<dbReference type="GO" id="GO:0051213">
    <property type="term" value="F:dioxygenase activity"/>
    <property type="evidence" value="ECO:0007669"/>
    <property type="project" value="UniProtKB-KW"/>
</dbReference>
<evidence type="ECO:0000256" key="3">
    <source>
        <dbReference type="ARBA" id="ARBA00022896"/>
    </source>
</evidence>
<evidence type="ECO:0000313" key="9">
    <source>
        <dbReference type="Proteomes" id="UP000001175"/>
    </source>
</evidence>
<gene>
    <name evidence="8" type="ordered locus">syc1624_d</name>
</gene>
<dbReference type="Pfam" id="PF13640">
    <property type="entry name" value="2OG-FeII_Oxy_3"/>
    <property type="match status" value="1"/>
</dbReference>
<evidence type="ECO:0000256" key="1">
    <source>
        <dbReference type="ARBA" id="ARBA00001961"/>
    </source>
</evidence>
<protein>
    <recommendedName>
        <fullName evidence="7">Fe2OG dioxygenase domain-containing protein</fullName>
    </recommendedName>
</protein>
<comment type="cofactor">
    <cofactor evidence="1">
        <name>L-ascorbate</name>
        <dbReference type="ChEBI" id="CHEBI:38290"/>
    </cofactor>
</comment>
<keyword evidence="2" id="KW-0479">Metal-binding</keyword>
<evidence type="ECO:0000313" key="8">
    <source>
        <dbReference type="EMBL" id="BAD79814.1"/>
    </source>
</evidence>
<dbReference type="KEGG" id="syc:syc1624_d"/>
<dbReference type="Gene3D" id="2.60.120.620">
    <property type="entry name" value="q2cbj1_9rhob like domain"/>
    <property type="match status" value="1"/>
</dbReference>
<dbReference type="AlphaFoldDB" id="A0A0H3KAD2"/>
<dbReference type="SMART" id="SM00702">
    <property type="entry name" value="P4Hc"/>
    <property type="match status" value="1"/>
</dbReference>
<dbReference type="eggNOG" id="COG3751">
    <property type="taxonomic scope" value="Bacteria"/>
</dbReference>
<keyword evidence="5" id="KW-0560">Oxidoreductase</keyword>
<reference evidence="8 9" key="1">
    <citation type="journal article" date="2007" name="Photosyn. Res.">
        <title>Complete nucleotide sequence of the freshwater unicellular cyanobacterium Synechococcus elongatus PCC 6301 chromosome: gene content and organization.</title>
        <authorList>
            <person name="Sugita C."/>
            <person name="Ogata K."/>
            <person name="Shikata M."/>
            <person name="Jikuya H."/>
            <person name="Takano J."/>
            <person name="Furumichi M."/>
            <person name="Kanehisa M."/>
            <person name="Omata T."/>
            <person name="Sugiura M."/>
            <person name="Sugita M."/>
        </authorList>
    </citation>
    <scope>NUCLEOTIDE SEQUENCE [LARGE SCALE GENOMIC DNA]</scope>
    <source>
        <strain evidence="9">ATCC 27144 / PCC 6301 / SAUG 1402/1</strain>
    </source>
</reference>
<dbReference type="GO" id="GO:0005506">
    <property type="term" value="F:iron ion binding"/>
    <property type="evidence" value="ECO:0007669"/>
    <property type="project" value="InterPro"/>
</dbReference>
<dbReference type="GO" id="GO:0031418">
    <property type="term" value="F:L-ascorbic acid binding"/>
    <property type="evidence" value="ECO:0007669"/>
    <property type="project" value="UniProtKB-KW"/>
</dbReference>
<keyword evidence="3" id="KW-0847">Vitamin C</keyword>
<feature type="domain" description="Fe2OG dioxygenase" evidence="7">
    <location>
        <begin position="178"/>
        <end position="297"/>
    </location>
</feature>
<dbReference type="InterPro" id="IPR006620">
    <property type="entry name" value="Pro_4_hyd_alph"/>
</dbReference>
<evidence type="ECO:0000256" key="5">
    <source>
        <dbReference type="ARBA" id="ARBA00023002"/>
    </source>
</evidence>
<evidence type="ECO:0000256" key="2">
    <source>
        <dbReference type="ARBA" id="ARBA00022723"/>
    </source>
</evidence>
<dbReference type="EMBL" id="AP008231">
    <property type="protein sequence ID" value="BAD79814.1"/>
    <property type="molecule type" value="Genomic_DNA"/>
</dbReference>
<dbReference type="Proteomes" id="UP000001175">
    <property type="component" value="Chromosome"/>
</dbReference>
<dbReference type="PANTHER" id="PTHR12907:SF26">
    <property type="entry name" value="HIF PROLYL HYDROXYLASE, ISOFORM C"/>
    <property type="match status" value="1"/>
</dbReference>
<evidence type="ECO:0000256" key="6">
    <source>
        <dbReference type="ARBA" id="ARBA00023004"/>
    </source>
</evidence>
<dbReference type="InterPro" id="IPR005123">
    <property type="entry name" value="Oxoglu/Fe-dep_dioxygenase_dom"/>
</dbReference>
<organism evidence="8 9">
    <name type="scientific">Synechococcus sp. (strain ATCC 27144 / PCC 6301 / SAUG 1402/1)</name>
    <name type="common">Anacystis nidulans</name>
    <dbReference type="NCBI Taxonomy" id="269084"/>
    <lineage>
        <taxon>Bacteria</taxon>
        <taxon>Bacillati</taxon>
        <taxon>Cyanobacteriota</taxon>
        <taxon>Cyanophyceae</taxon>
        <taxon>Synechococcales</taxon>
        <taxon>Synechococcaceae</taxon>
        <taxon>Synechococcus</taxon>
    </lineage>
</organism>